<comment type="similarity">
    <text evidence="1">Belongs to the histone deacetylase family.</text>
</comment>
<dbReference type="InterPro" id="IPR023696">
    <property type="entry name" value="Ureohydrolase_dom_sf"/>
</dbReference>
<evidence type="ECO:0000313" key="3">
    <source>
        <dbReference type="EMBL" id="MBT9311628.1"/>
    </source>
</evidence>
<comment type="caution">
    <text evidence="3">The sequence shown here is derived from an EMBL/GenBank/DDBJ whole genome shotgun (WGS) entry which is preliminary data.</text>
</comment>
<accession>A0ABS5Y1D7</accession>
<proteinExistence type="inferred from homology"/>
<organism evidence="3 4">
    <name type="scientific">Leptothoe kymatousa TAU-MAC 1615</name>
    <dbReference type="NCBI Taxonomy" id="2364775"/>
    <lineage>
        <taxon>Bacteria</taxon>
        <taxon>Bacillati</taxon>
        <taxon>Cyanobacteriota</taxon>
        <taxon>Cyanophyceae</taxon>
        <taxon>Nodosilineales</taxon>
        <taxon>Cymatolegaceae</taxon>
        <taxon>Leptothoe</taxon>
        <taxon>Leptothoe kymatousa</taxon>
    </lineage>
</organism>
<feature type="domain" description="Histone deacetylase" evidence="2">
    <location>
        <begin position="29"/>
        <end position="309"/>
    </location>
</feature>
<name>A0ABS5Y1D7_9CYAN</name>
<sequence>MVSSTASKQPPFRMIYSERFLDHDTGLGHPENAGRLQAVVDTLKNHALAASLEWVEPCDRNPLEHINAVHDPAYVLTLKRIAQRGGGHLDGDTPVSAASYDIALLATAAWLDGIDHVVGHHHTSAFILARPPGHHAEYGQGMGFCLLSNAAIAAHYALAQPEINRVAILDWDVHHGNGTQQLVGAHRHIAYCSLHQMPAYPGTGSAAETGSHNNVCNIPMVPGSGFKEYQARFEQQALPFLTGFEPDLLIVSAGYDATAADPLASVNLMPADYGAFTQLCKTIAPKMLFGLEGGYDYGALSQAILHTIEGWLTGPTPPAKD</sequence>
<dbReference type="Pfam" id="PF00850">
    <property type="entry name" value="Hist_deacetyl"/>
    <property type="match status" value="1"/>
</dbReference>
<dbReference type="PRINTS" id="PR01270">
    <property type="entry name" value="HDASUPER"/>
</dbReference>
<reference evidence="3 4" key="1">
    <citation type="journal article" date="2021" name="Mar. Drugs">
        <title>Genome Reduction and Secondary Metabolism of the Marine Sponge-Associated Cyanobacterium Leptothoe.</title>
        <authorList>
            <person name="Konstantinou D."/>
            <person name="Popin R.V."/>
            <person name="Fewer D.P."/>
            <person name="Sivonen K."/>
            <person name="Gkelis S."/>
        </authorList>
    </citation>
    <scope>NUCLEOTIDE SEQUENCE [LARGE SCALE GENOMIC DNA]</scope>
    <source>
        <strain evidence="3 4">TAU-MAC 1615</strain>
    </source>
</reference>
<dbReference type="SUPFAM" id="SSF52768">
    <property type="entry name" value="Arginase/deacetylase"/>
    <property type="match status" value="1"/>
</dbReference>
<evidence type="ECO:0000259" key="2">
    <source>
        <dbReference type="Pfam" id="PF00850"/>
    </source>
</evidence>
<dbReference type="Gene3D" id="3.40.800.20">
    <property type="entry name" value="Histone deacetylase domain"/>
    <property type="match status" value="1"/>
</dbReference>
<dbReference type="InterPro" id="IPR023801">
    <property type="entry name" value="His_deacetylse_dom"/>
</dbReference>
<dbReference type="InterPro" id="IPR000286">
    <property type="entry name" value="HDACs"/>
</dbReference>
<dbReference type="Proteomes" id="UP001196661">
    <property type="component" value="Unassembled WGS sequence"/>
</dbReference>
<dbReference type="InterPro" id="IPR037138">
    <property type="entry name" value="His_deacetylse_dom_sf"/>
</dbReference>
<keyword evidence="4" id="KW-1185">Reference proteome</keyword>
<dbReference type="PANTHER" id="PTHR10625:SF10">
    <property type="entry name" value="HISTONE DEACETYLASE HDAC1"/>
    <property type="match status" value="1"/>
</dbReference>
<dbReference type="RefSeq" id="WP_215617503.1">
    <property type="nucleotide sequence ID" value="NZ_JADOER010000004.1"/>
</dbReference>
<dbReference type="PANTHER" id="PTHR10625">
    <property type="entry name" value="HISTONE DEACETYLASE HDAC1-RELATED"/>
    <property type="match status" value="1"/>
</dbReference>
<gene>
    <name evidence="3" type="ORF">IXB28_05385</name>
</gene>
<dbReference type="EMBL" id="JADOER010000004">
    <property type="protein sequence ID" value="MBT9311628.1"/>
    <property type="molecule type" value="Genomic_DNA"/>
</dbReference>
<dbReference type="CDD" id="cd09992">
    <property type="entry name" value="HDAC_classII"/>
    <property type="match status" value="1"/>
</dbReference>
<protein>
    <submittedName>
        <fullName evidence="3">Histone deacetylase</fullName>
    </submittedName>
</protein>
<evidence type="ECO:0000313" key="4">
    <source>
        <dbReference type="Proteomes" id="UP001196661"/>
    </source>
</evidence>
<evidence type="ECO:0000256" key="1">
    <source>
        <dbReference type="ARBA" id="ARBA00005947"/>
    </source>
</evidence>